<feature type="transmembrane region" description="Helical" evidence="1">
    <location>
        <begin position="114"/>
        <end position="135"/>
    </location>
</feature>
<dbReference type="GO" id="GO:0005886">
    <property type="term" value="C:plasma membrane"/>
    <property type="evidence" value="ECO:0007669"/>
    <property type="project" value="UniProtKB-SubCell"/>
</dbReference>
<keyword evidence="1" id="KW-0472">Membrane</keyword>
<feature type="transmembrane region" description="Helical" evidence="1">
    <location>
        <begin position="12"/>
        <end position="30"/>
    </location>
</feature>
<dbReference type="STRING" id="443254.Marpi_1284"/>
<organism evidence="2 3">
    <name type="scientific">Marinitoga piezophila (strain DSM 14283 / JCM 11233 / KA3)</name>
    <dbReference type="NCBI Taxonomy" id="443254"/>
    <lineage>
        <taxon>Bacteria</taxon>
        <taxon>Thermotogati</taxon>
        <taxon>Thermotogota</taxon>
        <taxon>Thermotogae</taxon>
        <taxon>Petrotogales</taxon>
        <taxon>Petrotogaceae</taxon>
        <taxon>Marinitoga</taxon>
    </lineage>
</organism>
<reference evidence="3" key="2">
    <citation type="submission" date="2012-01" db="EMBL/GenBank/DDBJ databases">
        <title>Complete sequence of chromosome of Marinitoga piezophila KA3.</title>
        <authorList>
            <person name="Lucas S."/>
            <person name="Han J."/>
            <person name="Lapidus A."/>
            <person name="Cheng J.-F."/>
            <person name="Goodwin L."/>
            <person name="Pitluck S."/>
            <person name="Peters L."/>
            <person name="Mikhailova N."/>
            <person name="Teshima H."/>
            <person name="Detter J.C."/>
            <person name="Han C."/>
            <person name="Tapia R."/>
            <person name="Land M."/>
            <person name="Hauser L."/>
            <person name="Kyrpides N."/>
            <person name="Ivanova N."/>
            <person name="Pagani I."/>
            <person name="Jebbar M."/>
            <person name="Vannier P."/>
            <person name="Oger P."/>
            <person name="Cario A."/>
            <person name="Bartlett D."/>
            <person name="Noll K.M."/>
            <person name="Woyke T."/>
        </authorList>
    </citation>
    <scope>NUCLEOTIDE SEQUENCE [LARGE SCALE GENOMIC DNA]</scope>
    <source>
        <strain evidence="3">DSM 14283 / JCM 11233 / KA3</strain>
    </source>
</reference>
<feature type="transmembrane region" description="Helical" evidence="1">
    <location>
        <begin position="184"/>
        <end position="205"/>
    </location>
</feature>
<feature type="transmembrane region" description="Helical" evidence="1">
    <location>
        <begin position="155"/>
        <end position="177"/>
    </location>
</feature>
<gene>
    <name evidence="2" type="ordered locus">Marpi_1284</name>
</gene>
<dbReference type="RefSeq" id="WP_014296758.1">
    <property type="nucleotide sequence ID" value="NC_016751.1"/>
</dbReference>
<evidence type="ECO:0000313" key="3">
    <source>
        <dbReference type="Proteomes" id="UP000007161"/>
    </source>
</evidence>
<dbReference type="eggNOG" id="COG1277">
    <property type="taxonomic scope" value="Bacteria"/>
</dbReference>
<dbReference type="KEGG" id="mpz:Marpi_1284"/>
<accession>H2J2Z6</accession>
<dbReference type="EMBL" id="CP003257">
    <property type="protein sequence ID" value="AEX85687.1"/>
    <property type="molecule type" value="Genomic_DNA"/>
</dbReference>
<keyword evidence="1" id="KW-1133">Transmembrane helix</keyword>
<name>H2J2Z6_MARPK</name>
<feature type="transmembrane region" description="Helical" evidence="1">
    <location>
        <begin position="225"/>
        <end position="246"/>
    </location>
</feature>
<proteinExistence type="predicted"/>
<dbReference type="PANTHER" id="PTHR37305">
    <property type="entry name" value="INTEGRAL MEMBRANE PROTEIN-RELATED"/>
    <property type="match status" value="1"/>
</dbReference>
<keyword evidence="3" id="KW-1185">Reference proteome</keyword>
<evidence type="ECO:0000313" key="2">
    <source>
        <dbReference type="EMBL" id="AEX85687.1"/>
    </source>
</evidence>
<feature type="transmembrane region" description="Helical" evidence="1">
    <location>
        <begin position="76"/>
        <end position="93"/>
    </location>
</feature>
<dbReference type="PANTHER" id="PTHR37305:SF1">
    <property type="entry name" value="MEMBRANE PROTEIN"/>
    <property type="match status" value="1"/>
</dbReference>
<evidence type="ECO:0008006" key="4">
    <source>
        <dbReference type="Google" id="ProtNLM"/>
    </source>
</evidence>
<evidence type="ECO:0000256" key="1">
    <source>
        <dbReference type="SAM" id="Phobius"/>
    </source>
</evidence>
<reference evidence="2 3" key="1">
    <citation type="journal article" date="2012" name="J. Bacteriol.">
        <title>Complete Genome Sequence of the Thermophilic, Piezophilic, Heterotrophic Bacterium Marinitoga piezophila KA3.</title>
        <authorList>
            <person name="Lucas S."/>
            <person name="Han J."/>
            <person name="Lapidus A."/>
            <person name="Cheng J.F."/>
            <person name="Goodwin L.A."/>
            <person name="Pitluck S."/>
            <person name="Peters L."/>
            <person name="Mikhailova N."/>
            <person name="Teshima H."/>
            <person name="Detter J.C."/>
            <person name="Han C."/>
            <person name="Tapia R."/>
            <person name="Land M."/>
            <person name="Hauser L."/>
            <person name="Kyrpides N.C."/>
            <person name="Ivanova N."/>
            <person name="Pagani I."/>
            <person name="Vannier P."/>
            <person name="Oger P."/>
            <person name="Bartlett D.H."/>
            <person name="Noll K.M."/>
            <person name="Woyke T."/>
            <person name="Jebbar M."/>
        </authorList>
    </citation>
    <scope>NUCLEOTIDE SEQUENCE [LARGE SCALE GENOMIC DNA]</scope>
    <source>
        <strain evidence="3">DSM 14283 / JCM 11233 / KA3</strain>
    </source>
</reference>
<dbReference type="OrthoDB" id="43593at2"/>
<dbReference type="Proteomes" id="UP000007161">
    <property type="component" value="Chromosome"/>
</dbReference>
<protein>
    <recommendedName>
        <fullName evidence="4">ABC-2 family transporter protein</fullName>
    </recommendedName>
</protein>
<sequence length="251" mass="29293">MKKELYEMKTRTIISIVILILLFFSIAPFQKFYVDMIKENMAAIKPYAEKFGFSNILDNLNDWNYYMYTQWFGKNFGQLIPIFAIIFAFPLFSREYENGTMEYLLVRKSRDYVFITKVYIGLTMFIIWITIGIVLPAAYSLISGKDLAYSLLFKYFIHMFFGGLFWYEITVLFSVIFNDQVKPILVSVGTLIITTAAGFIKPLSFLNTYPYILGSKIISEGKIDLLYTLSLFLIGETIVSIAYYQFRKKEI</sequence>
<dbReference type="Pfam" id="PF12679">
    <property type="entry name" value="ABC2_membrane_2"/>
    <property type="match status" value="1"/>
</dbReference>
<keyword evidence="1" id="KW-0812">Transmembrane</keyword>
<dbReference type="GO" id="GO:0140359">
    <property type="term" value="F:ABC-type transporter activity"/>
    <property type="evidence" value="ECO:0007669"/>
    <property type="project" value="InterPro"/>
</dbReference>
<dbReference type="AlphaFoldDB" id="H2J2Z6"/>
<dbReference type="HOGENOM" id="CLU_097947_0_0_0"/>